<feature type="transmembrane region" description="Helical" evidence="6">
    <location>
        <begin position="102"/>
        <end position="118"/>
    </location>
</feature>
<sequence>MSVWAAVYYVSVSSCLTVVNKALFARFALGSPLVLVVAQNAAILCVAAALHLSSAYPLALPARDTWRHMLPLAVAFVAMVWTGLAAISLTSLMMFNTLRKTSVLVVMLLELVMLPAAPLPSPGVILSVCVIVGGTLLAAAGDLKYDRAGYLLALGANLSTALYLIFIKRAKDATGLDSFPLLVANTLITFPVVLGLSLVLVDWRAQLMTPMAPEFATAFALSCVLAVAINHSIYLNTTANSPLTQSVSAQIKDALLFLVSYFIFDKGSTSTRGTVGVLISFLGGVMYGVVKLRARQGKVPRSPPVDSEGKDLLKEEEIPEGNPRVEGEDSQHASSSSRDTSQAVAHQLES</sequence>
<keyword evidence="9" id="KW-1185">Reference proteome</keyword>
<evidence type="ECO:0000256" key="6">
    <source>
        <dbReference type="SAM" id="Phobius"/>
    </source>
</evidence>
<protein>
    <submittedName>
        <fullName evidence="8">Nucleotide-sugar uncharacterized transporter 3</fullName>
    </submittedName>
</protein>
<feature type="transmembrane region" description="Helical" evidence="6">
    <location>
        <begin position="72"/>
        <end position="95"/>
    </location>
</feature>
<dbReference type="GO" id="GO:0016020">
    <property type="term" value="C:membrane"/>
    <property type="evidence" value="ECO:0007669"/>
    <property type="project" value="UniProtKB-SubCell"/>
</dbReference>
<feature type="transmembrane region" description="Helical" evidence="6">
    <location>
        <begin position="148"/>
        <end position="167"/>
    </location>
</feature>
<comment type="caution">
    <text evidence="8">The sequence shown here is derived from an EMBL/GenBank/DDBJ whole genome shotgun (WGS) entry which is preliminary data.</text>
</comment>
<feature type="region of interest" description="Disordered" evidence="5">
    <location>
        <begin position="298"/>
        <end position="350"/>
    </location>
</feature>
<dbReference type="OMA" id="MTIGPQS"/>
<feature type="transmembrane region" description="Helical" evidence="6">
    <location>
        <begin position="124"/>
        <end position="141"/>
    </location>
</feature>
<feature type="transmembrane region" description="Helical" evidence="6">
    <location>
        <begin position="273"/>
        <end position="290"/>
    </location>
</feature>
<keyword evidence="4 6" id="KW-0472">Membrane</keyword>
<dbReference type="Proteomes" id="UP000324585">
    <property type="component" value="Unassembled WGS sequence"/>
</dbReference>
<evidence type="ECO:0000256" key="4">
    <source>
        <dbReference type="ARBA" id="ARBA00023136"/>
    </source>
</evidence>
<keyword evidence="3 6" id="KW-1133">Transmembrane helix</keyword>
<dbReference type="PANTHER" id="PTHR11132">
    <property type="entry name" value="SOLUTE CARRIER FAMILY 35"/>
    <property type="match status" value="1"/>
</dbReference>
<evidence type="ECO:0000313" key="8">
    <source>
        <dbReference type="EMBL" id="KAA8497050.1"/>
    </source>
</evidence>
<evidence type="ECO:0000313" key="9">
    <source>
        <dbReference type="Proteomes" id="UP000324585"/>
    </source>
</evidence>
<organism evidence="8 9">
    <name type="scientific">Porphyridium purpureum</name>
    <name type="common">Red alga</name>
    <name type="synonym">Porphyridium cruentum</name>
    <dbReference type="NCBI Taxonomy" id="35688"/>
    <lineage>
        <taxon>Eukaryota</taxon>
        <taxon>Rhodophyta</taxon>
        <taxon>Bangiophyceae</taxon>
        <taxon>Porphyridiales</taxon>
        <taxon>Porphyridiaceae</taxon>
        <taxon>Porphyridium</taxon>
    </lineage>
</organism>
<dbReference type="EMBL" id="VRMN01000002">
    <property type="protein sequence ID" value="KAA8497050.1"/>
    <property type="molecule type" value="Genomic_DNA"/>
</dbReference>
<reference evidence="9" key="1">
    <citation type="journal article" date="2019" name="Nat. Commun.">
        <title>Expansion of phycobilisome linker gene families in mesophilic red algae.</title>
        <authorList>
            <person name="Lee J."/>
            <person name="Kim D."/>
            <person name="Bhattacharya D."/>
            <person name="Yoon H.S."/>
        </authorList>
    </citation>
    <scope>NUCLEOTIDE SEQUENCE [LARGE SCALE GENOMIC DNA]</scope>
    <source>
        <strain evidence="9">CCMP 1328</strain>
    </source>
</reference>
<feature type="transmembrane region" description="Helical" evidence="6">
    <location>
        <begin position="6"/>
        <end position="24"/>
    </location>
</feature>
<proteinExistence type="predicted"/>
<evidence type="ECO:0000256" key="5">
    <source>
        <dbReference type="SAM" id="MobiDB-lite"/>
    </source>
</evidence>
<feature type="compositionally biased region" description="Polar residues" evidence="5">
    <location>
        <begin position="332"/>
        <end position="350"/>
    </location>
</feature>
<keyword evidence="2 6" id="KW-0812">Transmembrane</keyword>
<feature type="transmembrane region" description="Helical" evidence="6">
    <location>
        <begin position="179"/>
        <end position="203"/>
    </location>
</feature>
<feature type="domain" description="Sugar phosphate transporter" evidence="7">
    <location>
        <begin position="7"/>
        <end position="287"/>
    </location>
</feature>
<dbReference type="InterPro" id="IPR050186">
    <property type="entry name" value="TPT_transporter"/>
</dbReference>
<gene>
    <name evidence="8" type="ORF">FVE85_0779</name>
</gene>
<evidence type="ECO:0000256" key="1">
    <source>
        <dbReference type="ARBA" id="ARBA00004141"/>
    </source>
</evidence>
<accession>A0A5J4Z1A5</accession>
<comment type="subcellular location">
    <subcellularLocation>
        <location evidence="1">Membrane</location>
        <topology evidence="1">Multi-pass membrane protein</topology>
    </subcellularLocation>
</comment>
<name>A0A5J4Z1A5_PORPP</name>
<feature type="compositionally biased region" description="Basic and acidic residues" evidence="5">
    <location>
        <begin position="307"/>
        <end position="316"/>
    </location>
</feature>
<feature type="transmembrane region" description="Helical" evidence="6">
    <location>
        <begin position="33"/>
        <end position="52"/>
    </location>
</feature>
<dbReference type="Pfam" id="PF03151">
    <property type="entry name" value="TPT"/>
    <property type="match status" value="1"/>
</dbReference>
<evidence type="ECO:0000259" key="7">
    <source>
        <dbReference type="Pfam" id="PF03151"/>
    </source>
</evidence>
<dbReference type="InterPro" id="IPR004853">
    <property type="entry name" value="Sugar_P_trans_dom"/>
</dbReference>
<evidence type="ECO:0000256" key="3">
    <source>
        <dbReference type="ARBA" id="ARBA00022989"/>
    </source>
</evidence>
<evidence type="ECO:0000256" key="2">
    <source>
        <dbReference type="ARBA" id="ARBA00022692"/>
    </source>
</evidence>
<feature type="transmembrane region" description="Helical" evidence="6">
    <location>
        <begin position="215"/>
        <end position="234"/>
    </location>
</feature>
<dbReference type="OrthoDB" id="417037at2759"/>
<dbReference type="AlphaFoldDB" id="A0A5J4Z1A5"/>